<dbReference type="NCBIfam" id="NF005394">
    <property type="entry name" value="PRK06939.1"/>
    <property type="match status" value="1"/>
</dbReference>
<evidence type="ECO:0000313" key="8">
    <source>
        <dbReference type="EMBL" id="XAG62957.1"/>
    </source>
</evidence>
<gene>
    <name evidence="6" type="primary">kbl</name>
    <name evidence="8" type="ORF">MRL64_18825</name>
</gene>
<dbReference type="PANTHER" id="PTHR13693">
    <property type="entry name" value="CLASS II AMINOTRANSFERASE/8-AMINO-7-OXONONANOATE SYNTHASE"/>
    <property type="match status" value="1"/>
</dbReference>
<dbReference type="FunFam" id="3.90.1150.10:FF:000004">
    <property type="entry name" value="2-amino-3-ketobutyrate coenzyme A ligase"/>
    <property type="match status" value="1"/>
</dbReference>
<dbReference type="InterPro" id="IPR015422">
    <property type="entry name" value="PyrdxlP-dep_Trfase_small"/>
</dbReference>
<sequence length="398" mass="43439">MSCDFYQQIRQQLDDVKTEGLYKSERVITSQQQAAVSISTGQEVLNFCANNYLGLANHPALIEAGQQGMATHGFGMASVRFICGTQDIHKQLEEKLSAFLGKEDTILYTSCFDANTGLFETLLDKEDAIISDALNHASIIDGVRLCKAMRFRYSNNNMQELEQQLIAADQAGARHKLIVTDGVFSMDGVVANLPAICDLADKYHALVMVDDSHAVGFMGANGRGTHEYHNVIDRIDIITGTLGKAMGGASGGYTSGKKEVIDWLRQRSRPYLFSNSVAPAIVAASLRVLDLLAESGELRDKLWSNAAHFRTRMEAAGFTMGGADHAIIPIMLGDAKVAAEFAERALVKGIYVIGFSFPVVPKGQARIRTQMSAAHSREQLDRAIDVFIEVGQEMGLIK</sequence>
<protein>
    <recommendedName>
        <fullName evidence="6">2-amino-3-ketobutyrate coenzyme A ligase</fullName>
        <shortName evidence="6">AKB ligase</shortName>
        <ecNumber evidence="6">2.3.1.29</ecNumber>
    </recommendedName>
    <alternativeName>
        <fullName evidence="6">Glycine acetyltransferase</fullName>
    </alternativeName>
</protein>
<dbReference type="Pfam" id="PF00155">
    <property type="entry name" value="Aminotran_1_2"/>
    <property type="match status" value="1"/>
</dbReference>
<accession>A0AAU6TML4</accession>
<keyword evidence="5 6" id="KW-0012">Acyltransferase</keyword>
<organism evidence="8">
    <name type="scientific">bacterium 19MO02SH05</name>
    <dbReference type="NCBI Taxonomy" id="2920696"/>
    <lineage>
        <taxon>Bacteria</taxon>
    </lineage>
</organism>
<feature type="domain" description="Aminotransferase class I/classII large" evidence="7">
    <location>
        <begin position="43"/>
        <end position="386"/>
    </location>
</feature>
<dbReference type="EC" id="2.3.1.29" evidence="6"/>
<feature type="modified residue" description="N6-(pyridoxal phosphate)lysine" evidence="6">
    <location>
        <position position="244"/>
    </location>
</feature>
<feature type="binding site" description="in other chain" evidence="6">
    <location>
        <position position="185"/>
    </location>
    <ligand>
        <name>pyridoxal 5'-phosphate</name>
        <dbReference type="ChEBI" id="CHEBI:597326"/>
        <note>ligand shared between dimeric partners</note>
    </ligand>
</feature>
<comment type="pathway">
    <text evidence="1">Cofactor biosynthesis; biotin biosynthesis.</text>
</comment>
<feature type="binding site" description="in other chain" evidence="6">
    <location>
        <begin position="210"/>
        <end position="213"/>
    </location>
    <ligand>
        <name>pyridoxal 5'-phosphate</name>
        <dbReference type="ChEBI" id="CHEBI:597326"/>
        <note>ligand shared between dimeric partners</note>
    </ligand>
</feature>
<keyword evidence="3 6" id="KW-0808">Transferase</keyword>
<comment type="catalytic activity">
    <reaction evidence="6">
        <text>glycine + acetyl-CoA = (2S)-2-amino-3-oxobutanoate + CoA</text>
        <dbReference type="Rhea" id="RHEA:20736"/>
        <dbReference type="ChEBI" id="CHEBI:57287"/>
        <dbReference type="ChEBI" id="CHEBI:57288"/>
        <dbReference type="ChEBI" id="CHEBI:57305"/>
        <dbReference type="ChEBI" id="CHEBI:78948"/>
        <dbReference type="EC" id="2.3.1.29"/>
    </reaction>
</comment>
<feature type="binding site" evidence="6">
    <location>
        <position position="136"/>
    </location>
    <ligand>
        <name>substrate</name>
    </ligand>
</feature>
<dbReference type="InterPro" id="IPR004839">
    <property type="entry name" value="Aminotransferase_I/II_large"/>
</dbReference>
<comment type="pathway">
    <text evidence="6">Amino-acid degradation; L-threonine degradation via oxydo-reductase pathway; glycine from L-threonine: step 2/2.</text>
</comment>
<comment type="function">
    <text evidence="6">Catalyzes the cleavage of 2-amino-3-ketobutyrate to glycine and acetyl-CoA.</text>
</comment>
<dbReference type="InterPro" id="IPR015421">
    <property type="entry name" value="PyrdxlP-dep_Trfase_major"/>
</dbReference>
<evidence type="ECO:0000256" key="6">
    <source>
        <dbReference type="HAMAP-Rule" id="MF_00985"/>
    </source>
</evidence>
<name>A0AAU6TML4_UNCXX</name>
<dbReference type="AlphaFoldDB" id="A0AAU6TML4"/>
<comment type="subunit">
    <text evidence="6">Homodimer.</text>
</comment>
<feature type="binding site" evidence="6">
    <location>
        <position position="368"/>
    </location>
    <ligand>
        <name>substrate</name>
    </ligand>
</feature>
<comment type="cofactor">
    <cofactor evidence="6">
        <name>pyridoxal 5'-phosphate</name>
        <dbReference type="ChEBI" id="CHEBI:597326"/>
    </cofactor>
    <text evidence="6">Binds 1 pyridoxal phosphate per subunit.</text>
</comment>
<feature type="binding site" description="in other chain" evidence="6">
    <location>
        <begin position="111"/>
        <end position="112"/>
    </location>
    <ligand>
        <name>pyridoxal 5'-phosphate</name>
        <dbReference type="ChEBI" id="CHEBI:597326"/>
        <note>ligand shared between dimeric partners</note>
    </ligand>
</feature>
<proteinExistence type="inferred from homology"/>
<dbReference type="FunFam" id="3.40.640.10:FF:000006">
    <property type="entry name" value="5-aminolevulinate synthase, mitochondrial"/>
    <property type="match status" value="1"/>
</dbReference>
<comment type="similarity">
    <text evidence="2">Belongs to the class-II pyridoxal-phosphate-dependent aminotransferase family. BioF subfamily.</text>
</comment>
<dbReference type="EMBL" id="CP095343">
    <property type="protein sequence ID" value="XAG62957.1"/>
    <property type="molecule type" value="Genomic_DNA"/>
</dbReference>
<evidence type="ECO:0000259" key="7">
    <source>
        <dbReference type="Pfam" id="PF00155"/>
    </source>
</evidence>
<feature type="binding site" description="in other chain" evidence="6">
    <location>
        <begin position="241"/>
        <end position="244"/>
    </location>
    <ligand>
        <name>pyridoxal 5'-phosphate</name>
        <dbReference type="ChEBI" id="CHEBI:597326"/>
        <note>ligand shared between dimeric partners</note>
    </ligand>
</feature>
<dbReference type="InterPro" id="IPR011282">
    <property type="entry name" value="2am3keto_CoA_ligase"/>
</dbReference>
<dbReference type="PROSITE" id="PS00599">
    <property type="entry name" value="AA_TRANSFER_CLASS_2"/>
    <property type="match status" value="1"/>
</dbReference>
<dbReference type="NCBIfam" id="TIGR01822">
    <property type="entry name" value="2am3keto_CoA"/>
    <property type="match status" value="1"/>
</dbReference>
<dbReference type="GO" id="GO:0008890">
    <property type="term" value="F:glycine C-acetyltransferase activity"/>
    <property type="evidence" value="ECO:0007669"/>
    <property type="project" value="UniProtKB-UniRule"/>
</dbReference>
<dbReference type="GO" id="GO:0005829">
    <property type="term" value="C:cytosol"/>
    <property type="evidence" value="ECO:0007669"/>
    <property type="project" value="TreeGrafter"/>
</dbReference>
<keyword evidence="4 6" id="KW-0663">Pyridoxal phosphate</keyword>
<evidence type="ECO:0000256" key="4">
    <source>
        <dbReference type="ARBA" id="ARBA00022898"/>
    </source>
</evidence>
<evidence type="ECO:0000256" key="5">
    <source>
        <dbReference type="ARBA" id="ARBA00023315"/>
    </source>
</evidence>
<dbReference type="SUPFAM" id="SSF53383">
    <property type="entry name" value="PLP-dependent transferases"/>
    <property type="match status" value="1"/>
</dbReference>
<dbReference type="Gene3D" id="3.40.640.10">
    <property type="entry name" value="Type I PLP-dependent aspartate aminotransferase-like (Major domain)"/>
    <property type="match status" value="1"/>
</dbReference>
<dbReference type="InterPro" id="IPR050087">
    <property type="entry name" value="AON_synthase_class-II"/>
</dbReference>
<dbReference type="HAMAP" id="MF_00985">
    <property type="entry name" value="2am3keto_CoA_ligase"/>
    <property type="match status" value="1"/>
</dbReference>
<feature type="binding site" evidence="6">
    <location>
        <begin position="274"/>
        <end position="275"/>
    </location>
    <ligand>
        <name>pyridoxal 5'-phosphate</name>
        <dbReference type="ChEBI" id="CHEBI:597326"/>
        <note>ligand shared between dimeric partners</note>
    </ligand>
</feature>
<dbReference type="PANTHER" id="PTHR13693:SF102">
    <property type="entry name" value="2-AMINO-3-KETOBUTYRATE COENZYME A LIGASE, MITOCHONDRIAL"/>
    <property type="match status" value="1"/>
</dbReference>
<dbReference type="GO" id="GO:0030170">
    <property type="term" value="F:pyridoxal phosphate binding"/>
    <property type="evidence" value="ECO:0007669"/>
    <property type="project" value="UniProtKB-UniRule"/>
</dbReference>
<reference evidence="8" key="1">
    <citation type="submission" date="2022-03" db="EMBL/GenBank/DDBJ databases">
        <title>Sea Food Isolates.</title>
        <authorList>
            <person name="Li c."/>
        </authorList>
    </citation>
    <scope>NUCLEOTIDE SEQUENCE</scope>
    <source>
        <strain evidence="8">19MO02SH05</strain>
    </source>
</reference>
<dbReference type="GO" id="GO:0019518">
    <property type="term" value="P:L-threonine catabolic process to glycine"/>
    <property type="evidence" value="ECO:0007669"/>
    <property type="project" value="UniProtKB-UniRule"/>
</dbReference>
<dbReference type="CDD" id="cd06454">
    <property type="entry name" value="KBL_like"/>
    <property type="match status" value="1"/>
</dbReference>
<dbReference type="InterPro" id="IPR015424">
    <property type="entry name" value="PyrdxlP-dep_Trfase"/>
</dbReference>
<evidence type="ECO:0000256" key="2">
    <source>
        <dbReference type="ARBA" id="ARBA00010008"/>
    </source>
</evidence>
<evidence type="ECO:0000256" key="1">
    <source>
        <dbReference type="ARBA" id="ARBA00004746"/>
    </source>
</evidence>
<dbReference type="InterPro" id="IPR001917">
    <property type="entry name" value="Aminotrans_II_pyridoxalP_BS"/>
</dbReference>
<dbReference type="Gene3D" id="3.90.1150.10">
    <property type="entry name" value="Aspartate Aminotransferase, domain 1"/>
    <property type="match status" value="1"/>
</dbReference>
<evidence type="ECO:0000256" key="3">
    <source>
        <dbReference type="ARBA" id="ARBA00022679"/>
    </source>
</evidence>